<dbReference type="InterPro" id="IPR013216">
    <property type="entry name" value="Methyltransf_11"/>
</dbReference>
<proteinExistence type="predicted"/>
<dbReference type="GO" id="GO:0008757">
    <property type="term" value="F:S-adenosylmethionine-dependent methyltransferase activity"/>
    <property type="evidence" value="ECO:0007669"/>
    <property type="project" value="InterPro"/>
</dbReference>
<dbReference type="InterPro" id="IPR029063">
    <property type="entry name" value="SAM-dependent_MTases_sf"/>
</dbReference>
<feature type="domain" description="Methyltransferase type 11" evidence="2">
    <location>
        <begin position="7"/>
        <end position="83"/>
    </location>
</feature>
<reference evidence="3" key="1">
    <citation type="submission" date="2021-01" db="EMBL/GenBank/DDBJ databases">
        <authorList>
            <person name="Corre E."/>
            <person name="Pelletier E."/>
            <person name="Niang G."/>
            <person name="Scheremetjew M."/>
            <person name="Finn R."/>
            <person name="Kale V."/>
            <person name="Holt S."/>
            <person name="Cochrane G."/>
            <person name="Meng A."/>
            <person name="Brown T."/>
            <person name="Cohen L."/>
        </authorList>
    </citation>
    <scope>NUCLEOTIDE SEQUENCE</scope>
    <source>
        <strain evidence="3">CCMP644</strain>
    </source>
</reference>
<evidence type="ECO:0000256" key="1">
    <source>
        <dbReference type="SAM" id="MobiDB-lite"/>
    </source>
</evidence>
<sequence>MQRAYIEYTAVEPNTFMHPAIETQMGKMLDASTPRQITQSISDIPSSSQDVVVSTLVLCSVDSQPLMLEEILRVLKPGGMLLFLEHVAADDQGYPSPYKSFDWGRGFYRWAQQAMTPLQVALADGCHPARDTVKEISTVFPQTFYKRFTIPDLWGQEAQWLSYFPIGPQVAGIAVKGKSKYAGQFAEVQFKFCAARAKPGETKRPLMATPDGDSDAQREWQESGGAAKALSAAEGLKCQ</sequence>
<dbReference type="InterPro" id="IPR052356">
    <property type="entry name" value="Thiol_S-MT"/>
</dbReference>
<dbReference type="AlphaFoldDB" id="A0A7S1DV85"/>
<dbReference type="PANTHER" id="PTHR45036:SF1">
    <property type="entry name" value="METHYLTRANSFERASE LIKE 7A"/>
    <property type="match status" value="1"/>
</dbReference>
<evidence type="ECO:0000259" key="2">
    <source>
        <dbReference type="Pfam" id="PF08241"/>
    </source>
</evidence>
<protein>
    <recommendedName>
        <fullName evidence="2">Methyltransferase type 11 domain-containing protein</fullName>
    </recommendedName>
</protein>
<organism evidence="3">
    <name type="scientific">Hemiselmis andersenii</name>
    <name type="common">Cryptophyte alga</name>
    <dbReference type="NCBI Taxonomy" id="464988"/>
    <lineage>
        <taxon>Eukaryota</taxon>
        <taxon>Cryptophyceae</taxon>
        <taxon>Cryptomonadales</taxon>
        <taxon>Hemiselmidaceae</taxon>
        <taxon>Hemiselmis</taxon>
    </lineage>
</organism>
<dbReference type="EMBL" id="HBFX01019206">
    <property type="protein sequence ID" value="CAD8957110.1"/>
    <property type="molecule type" value="Transcribed_RNA"/>
</dbReference>
<name>A0A7S1DV85_HEMAN</name>
<dbReference type="PANTHER" id="PTHR45036">
    <property type="entry name" value="METHYLTRANSFERASE LIKE 7B"/>
    <property type="match status" value="1"/>
</dbReference>
<dbReference type="CDD" id="cd02440">
    <property type="entry name" value="AdoMet_MTases"/>
    <property type="match status" value="1"/>
</dbReference>
<accession>A0A7S1DV85</accession>
<gene>
    <name evidence="3" type="ORF">HAND00432_LOCUS11649</name>
</gene>
<feature type="region of interest" description="Disordered" evidence="1">
    <location>
        <begin position="202"/>
        <end position="239"/>
    </location>
</feature>
<dbReference type="Gene3D" id="3.40.50.150">
    <property type="entry name" value="Vaccinia Virus protein VP39"/>
    <property type="match status" value="1"/>
</dbReference>
<dbReference type="SUPFAM" id="SSF53335">
    <property type="entry name" value="S-adenosyl-L-methionine-dependent methyltransferases"/>
    <property type="match status" value="1"/>
</dbReference>
<evidence type="ECO:0000313" key="3">
    <source>
        <dbReference type="EMBL" id="CAD8957110.1"/>
    </source>
</evidence>
<dbReference type="Pfam" id="PF08241">
    <property type="entry name" value="Methyltransf_11"/>
    <property type="match status" value="1"/>
</dbReference>